<gene>
    <name evidence="4" type="ORF">GCM10023167_25840</name>
</gene>
<dbReference type="CDD" id="cd00338">
    <property type="entry name" value="Ser_Recombinase"/>
    <property type="match status" value="1"/>
</dbReference>
<feature type="domain" description="Resolvase/invertase-type recombinase catalytic" evidence="2">
    <location>
        <begin position="12"/>
        <end position="160"/>
    </location>
</feature>
<dbReference type="InterPro" id="IPR006119">
    <property type="entry name" value="Resolv_N"/>
</dbReference>
<evidence type="ECO:0000259" key="3">
    <source>
        <dbReference type="PROSITE" id="PS51737"/>
    </source>
</evidence>
<dbReference type="PROSITE" id="PS51737">
    <property type="entry name" value="RECOMBINASE_DNA_BIND"/>
    <property type="match status" value="1"/>
</dbReference>
<dbReference type="Gene3D" id="3.40.50.1390">
    <property type="entry name" value="Resolvase, N-terminal catalytic domain"/>
    <property type="match status" value="1"/>
</dbReference>
<sequence>MHVDNSTSVPRRAAIYLRISLDRDNNRRGVTRHREDAEQLIEHRGWTQVDVYEDNDTTGSGRKSRPAFERLLTDIDKGLVDVVVAQEWPRLERNRIDGVRIIEAAQRHHVLLTFAKGNDIDCSTSMGRLAADLFSAVARNEIEAKAERQSRAQLQRAQQGRAPKGVRPLGYATNGDLIEDEAAVVHEMFRLFAIDDGPSVAAIARGLSGEVSDVVPKTLPHLPKRSRTLAIERNERRKAEGLPLSPVPADGPWDSSTVLGILRNPRYAGYSVYTDRTDREKNKRRTWHAQVLRDENGDPVMGQWTPIVEPDVWWRVQDRLNEPRRITNKTGSTARKHIGSGLYLCGICEQPVRAHSLRYRCEGHLMRSRKQIDDWVIRVIRERLSRPDLADALVLPDEPRLDAIRELIAKHEAKIKRAQADYDAEIVEGFDLKRIRDAENAEIAQLEQEKRQLTTTEDLGGVLDAADPVAAFDEADLMIKRRVIEFFATVRLYPHPRGKKTFDPETVQITPKS</sequence>
<comment type="caution">
    <text evidence="4">The sequence shown here is derived from an EMBL/GenBank/DDBJ whole genome shotgun (WGS) entry which is preliminary data.</text>
</comment>
<accession>A0ABP8JSJ8</accession>
<feature type="domain" description="Recombinase" evidence="3">
    <location>
        <begin position="163"/>
        <end position="326"/>
    </location>
</feature>
<dbReference type="InterPro" id="IPR036162">
    <property type="entry name" value="Resolvase-like_N_sf"/>
</dbReference>
<dbReference type="EMBL" id="BAABGL010000035">
    <property type="protein sequence ID" value="GAA4395456.1"/>
    <property type="molecule type" value="Genomic_DNA"/>
</dbReference>
<dbReference type="Gene3D" id="3.90.1750.20">
    <property type="entry name" value="Putative Large Serine Recombinase, Chain B, Domain 2"/>
    <property type="match status" value="1"/>
</dbReference>
<organism evidence="4 5">
    <name type="scientific">Brevibacterium pityocampae</name>
    <dbReference type="NCBI Taxonomy" id="506594"/>
    <lineage>
        <taxon>Bacteria</taxon>
        <taxon>Bacillati</taxon>
        <taxon>Actinomycetota</taxon>
        <taxon>Actinomycetes</taxon>
        <taxon>Micrococcales</taxon>
        <taxon>Brevibacteriaceae</taxon>
        <taxon>Brevibacterium</taxon>
    </lineage>
</organism>
<dbReference type="PANTHER" id="PTHR30461">
    <property type="entry name" value="DNA-INVERTASE FROM LAMBDOID PROPHAGE"/>
    <property type="match status" value="1"/>
</dbReference>
<evidence type="ECO:0000259" key="2">
    <source>
        <dbReference type="PROSITE" id="PS51736"/>
    </source>
</evidence>
<dbReference type="PANTHER" id="PTHR30461:SF23">
    <property type="entry name" value="DNA RECOMBINASE-RELATED"/>
    <property type="match status" value="1"/>
</dbReference>
<dbReference type="InterPro" id="IPR038109">
    <property type="entry name" value="DNA_bind_recomb_sf"/>
</dbReference>
<keyword evidence="5" id="KW-1185">Reference proteome</keyword>
<evidence type="ECO:0000256" key="1">
    <source>
        <dbReference type="SAM" id="Coils"/>
    </source>
</evidence>
<dbReference type="Pfam" id="PF07508">
    <property type="entry name" value="Recombinase"/>
    <property type="match status" value="1"/>
</dbReference>
<dbReference type="PROSITE" id="PS51736">
    <property type="entry name" value="RECOMBINASES_3"/>
    <property type="match status" value="1"/>
</dbReference>
<dbReference type="Pfam" id="PF00239">
    <property type="entry name" value="Resolvase"/>
    <property type="match status" value="1"/>
</dbReference>
<evidence type="ECO:0000313" key="4">
    <source>
        <dbReference type="EMBL" id="GAA4395456.1"/>
    </source>
</evidence>
<proteinExistence type="predicted"/>
<dbReference type="InterPro" id="IPR050639">
    <property type="entry name" value="SSR_resolvase"/>
</dbReference>
<reference evidence="5" key="1">
    <citation type="journal article" date="2019" name="Int. J. Syst. Evol. Microbiol.">
        <title>The Global Catalogue of Microorganisms (GCM) 10K type strain sequencing project: providing services to taxonomists for standard genome sequencing and annotation.</title>
        <authorList>
            <consortium name="The Broad Institute Genomics Platform"/>
            <consortium name="The Broad Institute Genome Sequencing Center for Infectious Disease"/>
            <person name="Wu L."/>
            <person name="Ma J."/>
        </authorList>
    </citation>
    <scope>NUCLEOTIDE SEQUENCE [LARGE SCALE GENOMIC DNA]</scope>
    <source>
        <strain evidence="5">JCM 17808</strain>
    </source>
</reference>
<dbReference type="InterPro" id="IPR011109">
    <property type="entry name" value="DNA_bind_recombinase_dom"/>
</dbReference>
<dbReference type="Proteomes" id="UP001500642">
    <property type="component" value="Unassembled WGS sequence"/>
</dbReference>
<feature type="coiled-coil region" evidence="1">
    <location>
        <begin position="401"/>
        <end position="456"/>
    </location>
</feature>
<dbReference type="SUPFAM" id="SSF53041">
    <property type="entry name" value="Resolvase-like"/>
    <property type="match status" value="1"/>
</dbReference>
<dbReference type="SMART" id="SM00857">
    <property type="entry name" value="Resolvase"/>
    <property type="match status" value="1"/>
</dbReference>
<protein>
    <submittedName>
        <fullName evidence="4">Recombinase family protein</fullName>
    </submittedName>
</protein>
<name>A0ABP8JSJ8_9MICO</name>
<evidence type="ECO:0000313" key="5">
    <source>
        <dbReference type="Proteomes" id="UP001500642"/>
    </source>
</evidence>
<keyword evidence="1" id="KW-0175">Coiled coil</keyword>